<reference evidence="1 2" key="1">
    <citation type="submission" date="2019-01" db="EMBL/GenBank/DDBJ databases">
        <title>Draft genome sequence of Psathyrella aberdarensis IHI B618.</title>
        <authorList>
            <person name="Buettner E."/>
            <person name="Kellner H."/>
        </authorList>
    </citation>
    <scope>NUCLEOTIDE SEQUENCE [LARGE SCALE GENOMIC DNA]</scope>
    <source>
        <strain evidence="1 2">IHI B618</strain>
    </source>
</reference>
<protein>
    <submittedName>
        <fullName evidence="1">Uncharacterized protein</fullName>
    </submittedName>
</protein>
<dbReference type="AlphaFoldDB" id="A0A4Q2CWL5"/>
<sequence length="148" mass="17060">MQTYLADRRHWCEMQRENVDVVLWTGGRVACRVPWPTKSNGEKHLQPNQPPLAVFTTLPKGTIIVHCGQNPSCGFELNLTEIRDRTDLVDDFSHFKPGQTLAQYLTAMEETDWYRLEIEGILADEASYYGWCGEFDAMRRQPANNAWP</sequence>
<name>A0A4Q2CWL5_9AGAR</name>
<evidence type="ECO:0000313" key="2">
    <source>
        <dbReference type="Proteomes" id="UP000290288"/>
    </source>
</evidence>
<proteinExistence type="predicted"/>
<evidence type="ECO:0000313" key="1">
    <source>
        <dbReference type="EMBL" id="RXW11160.1"/>
    </source>
</evidence>
<dbReference type="EMBL" id="SDEE01002273">
    <property type="protein sequence ID" value="RXW11160.1"/>
    <property type="molecule type" value="Genomic_DNA"/>
</dbReference>
<dbReference type="Proteomes" id="UP000290288">
    <property type="component" value="Unassembled WGS sequence"/>
</dbReference>
<gene>
    <name evidence="1" type="ORF">EST38_g14695</name>
</gene>
<organism evidence="1 2">
    <name type="scientific">Candolleomyces aberdarensis</name>
    <dbReference type="NCBI Taxonomy" id="2316362"/>
    <lineage>
        <taxon>Eukaryota</taxon>
        <taxon>Fungi</taxon>
        <taxon>Dikarya</taxon>
        <taxon>Basidiomycota</taxon>
        <taxon>Agaricomycotina</taxon>
        <taxon>Agaricomycetes</taxon>
        <taxon>Agaricomycetidae</taxon>
        <taxon>Agaricales</taxon>
        <taxon>Agaricineae</taxon>
        <taxon>Psathyrellaceae</taxon>
        <taxon>Candolleomyces</taxon>
    </lineage>
</organism>
<keyword evidence="2" id="KW-1185">Reference proteome</keyword>
<accession>A0A4Q2CWL5</accession>
<comment type="caution">
    <text evidence="1">The sequence shown here is derived from an EMBL/GenBank/DDBJ whole genome shotgun (WGS) entry which is preliminary data.</text>
</comment>